<protein>
    <submittedName>
        <fullName evidence="1">Uncharacterized protein</fullName>
    </submittedName>
</protein>
<gene>
    <name evidence="1" type="ORF">YASMINEVIRUS_1246</name>
</gene>
<dbReference type="Gene3D" id="1.20.910.10">
    <property type="entry name" value="Heme oxygenase-like"/>
    <property type="match status" value="1"/>
</dbReference>
<evidence type="ECO:0000313" key="1">
    <source>
        <dbReference type="EMBL" id="VBB18714.1"/>
    </source>
</evidence>
<dbReference type="Proteomes" id="UP000594342">
    <property type="component" value="Unassembled WGS sequence"/>
</dbReference>
<dbReference type="InterPro" id="IPR016084">
    <property type="entry name" value="Haem_Oase-like_multi-hlx"/>
</dbReference>
<reference evidence="1 2" key="1">
    <citation type="submission" date="2018-10" db="EMBL/GenBank/DDBJ databases">
        <authorList>
            <consortium name="IHU Genomes"/>
        </authorList>
    </citation>
    <scope>NUCLEOTIDE SEQUENCE [LARGE SCALE GENOMIC DNA]</scope>
    <source>
        <strain evidence="1 2">A1</strain>
    </source>
</reference>
<accession>A0A5K0UB36</accession>
<sequence>VKNMSVASDQIEHQIKNHQSEKLLFSYVWEDPTIEADLLNYLSESKIDPDRKKKVLIVCSGGDTLLHIVSENISKTHDLSDVNMFTVDVIDNNRLQIATCVLKLLLIHYFTNYQSADDSTTSYQKILHGGPGIDFDEILDSLLQTYKDLEYTSYLNVWRENNNFEKLERGLATVGELESTFADLVKTQMNFNNSFDHGALTQRFGESAINLSSKTTFSDRFREIHGRYVQHYGTGVDSNRFYHRMLKGQDRFLDVDILHKKFRHVTMNDLKRVRFILQDLPSYVRECNISGVRYDLIQTSNITDWLNTESNVRSFVNDVITNLNDNGLVLWRSLNGEYDLINILNEASGKGTIVINTPTIDTSYFYKKVVISRKLNIETEEGCLSQHCYFSKLVGEDRFSERQFLETQIPFFHAVKHWIEILRSLKEKIMLSDLSHSSIEGLTKIVQENIDDESGVGTIGTVNSDSDDKNTDSSKNVGCLCGNVSHTETFTRFLNGWNSVISEKYGGLSTSILPDDVPIRPHVQRFIDTLYSVVNSRSLQFSCACLGEIEYIYISVSKIIKAFSDLHRVDQPHYLVHEIIDVKHSTELFEMCTIVSEDEITREVPPNSIDVLSGAEFGRKVFLQLYSDMVPE</sequence>
<feature type="non-terminal residue" evidence="1">
    <location>
        <position position="1"/>
    </location>
</feature>
<dbReference type="EMBL" id="UPSH01000001">
    <property type="protein sequence ID" value="VBB18714.1"/>
    <property type="molecule type" value="Genomic_DNA"/>
</dbReference>
<comment type="caution">
    <text evidence="1">The sequence shown here is derived from an EMBL/GenBank/DDBJ whole genome shotgun (WGS) entry which is preliminary data.</text>
</comment>
<keyword evidence="2" id="KW-1185">Reference proteome</keyword>
<proteinExistence type="predicted"/>
<organism evidence="1 2">
    <name type="scientific">Yasminevirus sp. GU-2018</name>
    <dbReference type="NCBI Taxonomy" id="2420051"/>
    <lineage>
        <taxon>Viruses</taxon>
        <taxon>Varidnaviria</taxon>
        <taxon>Bamfordvirae</taxon>
        <taxon>Nucleocytoviricota</taxon>
        <taxon>Megaviricetes</taxon>
        <taxon>Imitervirales</taxon>
        <taxon>Mimiviridae</taxon>
        <taxon>Klosneuvirinae</taxon>
        <taxon>Yasminevirus</taxon>
        <taxon>Yasminevirus saudimassiliense</taxon>
    </lineage>
</organism>
<evidence type="ECO:0000313" key="2">
    <source>
        <dbReference type="Proteomes" id="UP000594342"/>
    </source>
</evidence>
<name>A0A5K0UB36_9VIRU</name>
<dbReference type="SUPFAM" id="SSF48613">
    <property type="entry name" value="Heme oxygenase-like"/>
    <property type="match status" value="1"/>
</dbReference>